<comment type="subcellular location">
    <subcellularLocation>
        <location evidence="1 7">Periplasm</location>
    </subcellularLocation>
</comment>
<dbReference type="InterPro" id="IPR041231">
    <property type="entry name" value="FlgA_N"/>
</dbReference>
<reference evidence="9" key="1">
    <citation type="submission" date="2021-03" db="EMBL/GenBank/DDBJ databases">
        <title>Legionella lytica PCM 2298.</title>
        <authorList>
            <person name="Koper P."/>
        </authorList>
    </citation>
    <scope>NUCLEOTIDE SEQUENCE</scope>
    <source>
        <strain evidence="9">PCM 2298</strain>
    </source>
</reference>
<keyword evidence="4 7" id="KW-0732">Signal</keyword>
<feature type="chain" id="PRO_5044986027" description="Flagella basal body P-ring formation protein FlgA" evidence="7">
    <location>
        <begin position="20"/>
        <end position="233"/>
    </location>
</feature>
<proteinExistence type="inferred from homology"/>
<organism evidence="9 10">
    <name type="scientific">Legionella lytica</name>
    <dbReference type="NCBI Taxonomy" id="96232"/>
    <lineage>
        <taxon>Bacteria</taxon>
        <taxon>Pseudomonadati</taxon>
        <taxon>Pseudomonadota</taxon>
        <taxon>Gammaproteobacteria</taxon>
        <taxon>Legionellales</taxon>
        <taxon>Legionellaceae</taxon>
        <taxon>Legionella</taxon>
    </lineage>
</organism>
<dbReference type="InterPro" id="IPR013974">
    <property type="entry name" value="SAF"/>
</dbReference>
<dbReference type="Pfam" id="PF13144">
    <property type="entry name" value="ChapFlgA"/>
    <property type="match status" value="1"/>
</dbReference>
<keyword evidence="9" id="KW-0969">Cilium</keyword>
<dbReference type="InterPro" id="IPR017585">
    <property type="entry name" value="SAF_FlgA"/>
</dbReference>
<dbReference type="CDD" id="cd11614">
    <property type="entry name" value="SAF_CpaB_FlgA_like"/>
    <property type="match status" value="1"/>
</dbReference>
<dbReference type="SMART" id="SM00858">
    <property type="entry name" value="SAF"/>
    <property type="match status" value="1"/>
</dbReference>
<dbReference type="Proteomes" id="UP001057474">
    <property type="component" value="Chromosome"/>
</dbReference>
<keyword evidence="7" id="KW-1005">Bacterial flagellum biogenesis</keyword>
<evidence type="ECO:0000256" key="3">
    <source>
        <dbReference type="ARBA" id="ARBA00014754"/>
    </source>
</evidence>
<dbReference type="PANTHER" id="PTHR36307:SF1">
    <property type="entry name" value="FLAGELLA BASAL BODY P-RING FORMATION PROTEIN FLGA"/>
    <property type="match status" value="1"/>
</dbReference>
<dbReference type="NCBIfam" id="TIGR03170">
    <property type="entry name" value="flgA_cterm"/>
    <property type="match status" value="1"/>
</dbReference>
<evidence type="ECO:0000313" key="10">
    <source>
        <dbReference type="Proteomes" id="UP001057474"/>
    </source>
</evidence>
<evidence type="ECO:0000256" key="6">
    <source>
        <dbReference type="ARBA" id="ARBA00025643"/>
    </source>
</evidence>
<protein>
    <recommendedName>
        <fullName evidence="3 7">Flagella basal body P-ring formation protein FlgA</fullName>
    </recommendedName>
</protein>
<dbReference type="PANTHER" id="PTHR36307">
    <property type="entry name" value="FLAGELLA BASAL BODY P-RING FORMATION PROTEIN FLGA"/>
    <property type="match status" value="1"/>
</dbReference>
<evidence type="ECO:0000259" key="8">
    <source>
        <dbReference type="SMART" id="SM00858"/>
    </source>
</evidence>
<evidence type="ECO:0000256" key="4">
    <source>
        <dbReference type="ARBA" id="ARBA00022729"/>
    </source>
</evidence>
<evidence type="ECO:0000256" key="5">
    <source>
        <dbReference type="ARBA" id="ARBA00022764"/>
    </source>
</evidence>
<evidence type="ECO:0000313" key="9">
    <source>
        <dbReference type="EMBL" id="USQ14757.1"/>
    </source>
</evidence>
<feature type="domain" description="SAF" evidence="8">
    <location>
        <begin position="108"/>
        <end position="170"/>
    </location>
</feature>
<keyword evidence="9" id="KW-0966">Cell projection</keyword>
<dbReference type="Gene3D" id="3.90.1210.10">
    <property type="entry name" value="Antifreeze-like/N-acetylneuraminic acid synthase C-terminal domain"/>
    <property type="match status" value="1"/>
</dbReference>
<feature type="signal peptide" evidence="7">
    <location>
        <begin position="1"/>
        <end position="19"/>
    </location>
</feature>
<dbReference type="EMBL" id="CP071527">
    <property type="protein sequence ID" value="USQ14757.1"/>
    <property type="molecule type" value="Genomic_DNA"/>
</dbReference>
<evidence type="ECO:0000256" key="2">
    <source>
        <dbReference type="ARBA" id="ARBA00010474"/>
    </source>
</evidence>
<comment type="similarity">
    <text evidence="2 7">Belongs to the FlgA family.</text>
</comment>
<dbReference type="Pfam" id="PF17656">
    <property type="entry name" value="ChapFlgA_N"/>
    <property type="match status" value="1"/>
</dbReference>
<name>A0ABY4YAT3_9GAMM</name>
<comment type="function">
    <text evidence="6 7">Involved in the assembly process of the P-ring formation. It may associate with FlgF on the rod constituting a structure essential for the P-ring assembly or may act as a modulator protein for the P-ring assembly.</text>
</comment>
<keyword evidence="5 7" id="KW-0574">Periplasm</keyword>
<dbReference type="InterPro" id="IPR039246">
    <property type="entry name" value="Flagellar_FlgA"/>
</dbReference>
<keyword evidence="10" id="KW-1185">Reference proteome</keyword>
<dbReference type="RefSeq" id="WP_252581487.1">
    <property type="nucleotide sequence ID" value="NZ_CP071527.1"/>
</dbReference>
<accession>A0ABY4YAT3</accession>
<sequence>MKKSILSILLFFASAGLFAEATQSPELLTQKIEMYVLKQLASYKEGKIHVSADKIDSRLSLKACAENQLVVFNPYSSPILETNTMGIKCQEPDNHWSLYVPIRIIILKTVFVANRTLKKGDRITGSDIYQTEMDVHKLRHGYFNDIDDIVGQVCKQNIAVNHPFNPTNIELPKVVKKGEKVSIVTGNNNLTISMEGIAIIDGALGETISVRNLSSKKIIEAQVSGEKRVTVVF</sequence>
<evidence type="ECO:0000256" key="7">
    <source>
        <dbReference type="RuleBase" id="RU362063"/>
    </source>
</evidence>
<gene>
    <name evidence="9" type="primary">flgA</name>
    <name evidence="9" type="ORF">J2N86_05500</name>
</gene>
<keyword evidence="9" id="KW-0282">Flagellum</keyword>
<dbReference type="Gene3D" id="2.30.30.760">
    <property type="match status" value="1"/>
</dbReference>
<evidence type="ECO:0000256" key="1">
    <source>
        <dbReference type="ARBA" id="ARBA00004418"/>
    </source>
</evidence>